<protein>
    <recommendedName>
        <fullName evidence="6">NACHT domain-containing protein</fullName>
    </recommendedName>
</protein>
<dbReference type="PROSITE" id="PS50088">
    <property type="entry name" value="ANK_REPEAT"/>
    <property type="match status" value="1"/>
</dbReference>
<sequence length="2553" mass="296027">MEISLTNHDHSLQTTKICELQTPMTSKGKQSNSSLHGSSYHLRLALTILLRAFKQHLEDKSLHFMVTLEDAAAGKFDDIIFRYSSSSGATGTVFIQAKHKQATYNYDSTPASPYRADCNTKTTAMVTRSALLTEWHSKSPFSIPMYFLSFLEHYDPAAISTSTYMLCTNANVDRHVEQYLQEKKYDNSHMLAFCNDIGARCFQFRGGTSNELLNEKLRDSSVEYLGKQMALHVFKKTTVKFNTNIFIVHANLIAKLIEYVAHDKQDRDSVHVFEFKNDILCAEESTAVGKFRRAFEAEYSKHLKSNNQDDVWHDAQEKKMKISLNYLTYTAADRFRALVVSRSDSVTIDTIIEEFYEKFMLVCNSANEEDLCNASLNLMPSWVNNKQIAFNDLQALIFDGMKSTTPGPIDQEYLKARFMEINPNENNTQLQILTKKYLESLRLLYPYFCIQPDRLKDSILYQFVSDATCTGIYQYRSTMNVEQSSIILAQTIQLIQCNCLFIDSASYECTADIISVLRDTLEYISDVNHTYHKFVAIIGKFDRNELKEIQKLALKCKQKVIILTSIATSFQDDLDDDYLIVSDLTEDAQLQLYKQYDEINMHGTSTSLIKILSNHDSLCFLFKLLQFCTENEHKMAKQTNKSSYESIESWYIPRVFVPYSEREESYDDDHEDIAYTCSADSPEIRFEEISFLSDQTIPFVQSAISSSDSMLDPPGCVANEKDRKVFILLNDAGNGKSTYFTWLAWRLSSCNPSLHVVRLNALQYSTDFSRLKSTNLDSISDTQVITILYSLVHLALFVPNFTSRSTAETDVERAVAERCAKLLAYTEGKITINEKHHDGFNLSAKQRLELRIFQEKFNSNQLVLLLDGFDEISPHYKDIVLKTFARIARFEQIRHLYISSRPVDFKTDFDKTFSNCGMYMLKPFSQKNQILYFHKYLLRELDGYSQCEELQQILVLSVLFITMTDHINTLRSIPFFLNIAFSIFLPITKENINFHNQTLARKLIWQNKFDRLQLLKNYVVNKIKISETEKLGTEDFVLYTTTHLSRLDKFIRQIEEQHALLSLFVMFDDGCVSTLLSHQEQQKAIEYMQEIVMGHEKTGFVSGIKDGIPQFTHRMFAEYFAACWLYLHKDRIKKDHFFRSKAFWTDELRGLRDFFDRMIASESQRCDIHIALLNRSEDQVLEMLRESPSVALIKDAEGRLPLHFAVLNRCFATVEALAATMTPRSINIPDKLLQWTALDYAFAAGYEGIVKTLLKLRAEVNVDNLTQQIAPNNWKQLLKDTEIYRNLLDEHENTKTTATELLVQIVTKFLTKNEYNIDAKTILKICIECKMTAIFIEYLSHVDNPQVYFTETEPFWLLKMAFKHKAHGIMNFLIDTLCLPIVAVTDTQDLMSALQWTMEQNKIKSFGAIFEYLCFLHHIPHFKHLVIDENLSVHNDLYLPALEEDCYQKVCCAHDSKNCRFTLIAFDESIFVQYLGSAVLGGILAKAIHDGNISIISYIIPKTNMFITNNLILMFMDLLFENKDVCHHKSIPAFKYLLDNSIDLNSIDDEGQTLLHSIIQNGYYFLLHYLIAKGFDVTQTNTTNGWNVLHYVVFDENIDRANKTMECLLQYESIIWFDLLDSMLNSYVTICNDRGSINDTKQNTAIFKHQHALLAMYAILDDESRTQLLCMQEKQEAIEHMRAIESGQEKSRFIEGVQDDIPRYSDRIYADYFVASWLYENRNRISKRSFILSKPYWSEDLCRVRDFFDRMILRASKSCELHMAIINRSTDQVCMLLSHNSSVAFQKDAVLRTPLHLAVQKKSSLTEMLAQMSPNVVNELDMFNWCALEYAFITGYKDSIQILLQRGALVNVSILLKQIISNTIDQFLIDANDYCTILNSNEQSYSHANHFIFQAFNYLLDAKQIDLSYRYDELSGLTVLEYCVNNNCAEMFKGIVSLQMEQKKFSDKQAEPLLRMAIDIQSFDIITYLINQFNTLLLPITDATCLIPALKYSIEQNRMKSFRIIFIQLCFQRNISLVNDKPNYKNVTIPAINRQQQIKEIHKHHYPKVCCALSAKNDGFQMPEYDAKDNIHDGHLIEALIAKSVHEGNIPTISYIVEKTDIIITHQLIVKVMRLLPKGKGICHDKSIPAFKYLLDIATDINRTDKEGRNLLHMTAQHGCFFMFHCLINSRKGFNPTNINPNNQWNVFHYVALDETEDRSSKILEYLMQHYRINWFDFFKFHDDEMISQNLFRNNLAFWNYRSSSQLYIKDLYAILAINTIFGNECKAKLLSKREQRQANECLLHLATLESTGIIKEVQNNIATFSHRIFAEHFAASWLNKNRNRMRNESFFRSRSYWTRDLLRMRDLFDWMVVRESKGCIMHMAVLNRSTDQLTNLLLQNPSSVLVKDAVGRSLLHLAVQKDLQITDLLYSKLITLKSLNERDQLFYWSPLDYAFINGKDDLVKSLIELGAEIHEEVLFQQITSNDLRELLFVANRYGKYLKYNKSTTMAANRLHNQVTDYLLKKRKLNLNNVYEELDSLPVLPFCVKYKLIEMMELFRYHQIHTQLSSAVV</sequence>
<keyword evidence="2 3" id="KW-0040">ANK repeat</keyword>
<evidence type="ECO:0000313" key="4">
    <source>
        <dbReference type="EnsemblMetazoa" id="ADIR014148-PA"/>
    </source>
</evidence>
<accession>A0A182NW67</accession>
<dbReference type="VEuPathDB" id="VectorBase:ADIR014148"/>
<name>A0A182NW67_9DIPT</name>
<dbReference type="EnsemblMetazoa" id="ADIR014148-RA">
    <property type="protein sequence ID" value="ADIR014148-PA"/>
    <property type="gene ID" value="ADIR014148"/>
</dbReference>
<dbReference type="Proteomes" id="UP000075884">
    <property type="component" value="Unassembled WGS sequence"/>
</dbReference>
<evidence type="ECO:0000313" key="5">
    <source>
        <dbReference type="Proteomes" id="UP000075884"/>
    </source>
</evidence>
<proteinExistence type="predicted"/>
<evidence type="ECO:0000256" key="2">
    <source>
        <dbReference type="ARBA" id="ARBA00023043"/>
    </source>
</evidence>
<evidence type="ECO:0000256" key="1">
    <source>
        <dbReference type="ARBA" id="ARBA00022737"/>
    </source>
</evidence>
<dbReference type="PANTHER" id="PTHR24198:SF165">
    <property type="entry name" value="ANKYRIN REPEAT-CONTAINING PROTEIN-RELATED"/>
    <property type="match status" value="1"/>
</dbReference>
<keyword evidence="1" id="KW-0677">Repeat</keyword>
<reference evidence="5" key="1">
    <citation type="submission" date="2013-03" db="EMBL/GenBank/DDBJ databases">
        <title>The Genome Sequence of Anopheles dirus WRAIR2.</title>
        <authorList>
            <consortium name="The Broad Institute Genomics Platform"/>
            <person name="Neafsey D.E."/>
            <person name="Walton C."/>
            <person name="Walker B."/>
            <person name="Young S.K."/>
            <person name="Zeng Q."/>
            <person name="Gargeya S."/>
            <person name="Fitzgerald M."/>
            <person name="Haas B."/>
            <person name="Abouelleil A."/>
            <person name="Allen A.W."/>
            <person name="Alvarado L."/>
            <person name="Arachchi H.M."/>
            <person name="Berlin A.M."/>
            <person name="Chapman S.B."/>
            <person name="Gainer-Dewar J."/>
            <person name="Goldberg J."/>
            <person name="Griggs A."/>
            <person name="Gujja S."/>
            <person name="Hansen M."/>
            <person name="Howarth C."/>
            <person name="Imamovic A."/>
            <person name="Ireland A."/>
            <person name="Larimer J."/>
            <person name="McCowan C."/>
            <person name="Murphy C."/>
            <person name="Pearson M."/>
            <person name="Poon T.W."/>
            <person name="Priest M."/>
            <person name="Roberts A."/>
            <person name="Saif S."/>
            <person name="Shea T."/>
            <person name="Sisk P."/>
            <person name="Sykes S."/>
            <person name="Wortman J."/>
            <person name="Nusbaum C."/>
            <person name="Birren B."/>
        </authorList>
    </citation>
    <scope>NUCLEOTIDE SEQUENCE [LARGE SCALE GENOMIC DNA]</scope>
    <source>
        <strain evidence="5">WRAIR2</strain>
    </source>
</reference>
<dbReference type="STRING" id="7168.A0A182NW67"/>
<dbReference type="SUPFAM" id="SSF48403">
    <property type="entry name" value="Ankyrin repeat"/>
    <property type="match status" value="3"/>
</dbReference>
<organism evidence="4 5">
    <name type="scientific">Anopheles dirus</name>
    <dbReference type="NCBI Taxonomy" id="7168"/>
    <lineage>
        <taxon>Eukaryota</taxon>
        <taxon>Metazoa</taxon>
        <taxon>Ecdysozoa</taxon>
        <taxon>Arthropoda</taxon>
        <taxon>Hexapoda</taxon>
        <taxon>Insecta</taxon>
        <taxon>Pterygota</taxon>
        <taxon>Neoptera</taxon>
        <taxon>Endopterygota</taxon>
        <taxon>Diptera</taxon>
        <taxon>Nematocera</taxon>
        <taxon>Culicoidea</taxon>
        <taxon>Culicidae</taxon>
        <taxon>Anophelinae</taxon>
        <taxon>Anopheles</taxon>
    </lineage>
</organism>
<evidence type="ECO:0000256" key="3">
    <source>
        <dbReference type="PROSITE-ProRule" id="PRU00023"/>
    </source>
</evidence>
<feature type="repeat" description="ANK" evidence="3">
    <location>
        <begin position="1550"/>
        <end position="1582"/>
    </location>
</feature>
<dbReference type="SMART" id="SM00248">
    <property type="entry name" value="ANK"/>
    <property type="match status" value="12"/>
</dbReference>
<keyword evidence="5" id="KW-1185">Reference proteome</keyword>
<dbReference type="Gene3D" id="1.25.40.20">
    <property type="entry name" value="Ankyrin repeat-containing domain"/>
    <property type="match status" value="5"/>
</dbReference>
<dbReference type="InterPro" id="IPR036770">
    <property type="entry name" value="Ankyrin_rpt-contain_sf"/>
</dbReference>
<dbReference type="InterPro" id="IPR002110">
    <property type="entry name" value="Ankyrin_rpt"/>
</dbReference>
<dbReference type="PANTHER" id="PTHR24198">
    <property type="entry name" value="ANKYRIN REPEAT AND PROTEIN KINASE DOMAIN-CONTAINING PROTEIN"/>
    <property type="match status" value="1"/>
</dbReference>
<evidence type="ECO:0008006" key="6">
    <source>
        <dbReference type="Google" id="ProtNLM"/>
    </source>
</evidence>
<dbReference type="EnsemblMetazoa" id="ADIR014148-RB">
    <property type="protein sequence ID" value="ADIR014148-PB"/>
    <property type="gene ID" value="ADIR014148"/>
</dbReference>
<dbReference type="Pfam" id="PF12796">
    <property type="entry name" value="Ank_2"/>
    <property type="match status" value="3"/>
</dbReference>
<reference evidence="4" key="2">
    <citation type="submission" date="2020-05" db="UniProtKB">
        <authorList>
            <consortium name="EnsemblMetazoa"/>
        </authorList>
    </citation>
    <scope>IDENTIFICATION</scope>
    <source>
        <strain evidence="4">WRAIR2</strain>
    </source>
</reference>